<accession>A0ABV2AS46</accession>
<sequence length="299" mass="35020">NGMVEEEGLSWLKVAKEARKSNVLTVADSALMSAKLMGVPENLMFLEKAKLMKAKKRKFEAIQILQNFVEKETEKVESKNLEALKGTEVCLSKARMLLAEWSIAFKAKKSNEILSLLHISEKEPGDTKLLDKTRYLLGNYYNYLLELKIRDSSERSLVRELMYQSILFLMLSLRNGNKYLFNALPKILFMYFQYCVDGAIELNAKTENLLNKLCQEISEFQWFSVMPQIVSRLATENRSSEQFIRKIALRVFMEYPHQMCWIFLVNTEFSVFNKRHNAKKIVLEVKDIFKEHKQKYLRL</sequence>
<evidence type="ECO:0000259" key="6">
    <source>
        <dbReference type="PROSITE" id="PS51189"/>
    </source>
</evidence>
<feature type="domain" description="FAT" evidence="6">
    <location>
        <begin position="1"/>
        <end position="269"/>
    </location>
</feature>
<protein>
    <submittedName>
        <fullName evidence="7">Serine/threonine-protein kinase M1</fullName>
        <ecNumber evidence="7">2.7.11.1</ecNumber>
    </submittedName>
</protein>
<keyword evidence="5" id="KW-0539">Nucleus</keyword>
<dbReference type="PROSITE" id="PS51189">
    <property type="entry name" value="FAT"/>
    <property type="match status" value="1"/>
</dbReference>
<feature type="non-terminal residue" evidence="7">
    <location>
        <position position="1"/>
    </location>
</feature>
<gene>
    <name evidence="7" type="primary">MEC1</name>
    <name evidence="7" type="ORF">MHBO_004005</name>
</gene>
<dbReference type="PANTHER" id="PTHR11139:SF69">
    <property type="entry name" value="SERINE_THREONINE-PROTEIN KINASE ATR"/>
    <property type="match status" value="1"/>
</dbReference>
<organism evidence="7 8">
    <name type="scientific">Bonamia ostreae</name>
    <dbReference type="NCBI Taxonomy" id="126728"/>
    <lineage>
        <taxon>Eukaryota</taxon>
        <taxon>Sar</taxon>
        <taxon>Rhizaria</taxon>
        <taxon>Endomyxa</taxon>
        <taxon>Ascetosporea</taxon>
        <taxon>Haplosporida</taxon>
        <taxon>Bonamia</taxon>
    </lineage>
</organism>
<proteinExistence type="inferred from homology"/>
<comment type="caution">
    <text evidence="7">The sequence shown here is derived from an EMBL/GenBank/DDBJ whole genome shotgun (WGS) entry which is preliminary data.</text>
</comment>
<dbReference type="EMBL" id="JBDODL010002926">
    <property type="protein sequence ID" value="MES1922487.1"/>
    <property type="molecule type" value="Genomic_DNA"/>
</dbReference>
<dbReference type="Proteomes" id="UP001439008">
    <property type="component" value="Unassembled WGS sequence"/>
</dbReference>
<keyword evidence="7" id="KW-0808">Transferase</keyword>
<evidence type="ECO:0000256" key="2">
    <source>
        <dbReference type="ARBA" id="ARBA00010769"/>
    </source>
</evidence>
<dbReference type="InterPro" id="IPR050517">
    <property type="entry name" value="DDR_Repair_Kinase"/>
</dbReference>
<dbReference type="Pfam" id="PF23593">
    <property type="entry name" value="HEAT_ATR"/>
    <property type="match status" value="1"/>
</dbReference>
<dbReference type="EC" id="2.7.11.1" evidence="7"/>
<name>A0ABV2AS46_9EUKA</name>
<feature type="non-terminal residue" evidence="7">
    <location>
        <position position="299"/>
    </location>
</feature>
<reference evidence="7 8" key="1">
    <citation type="journal article" date="2024" name="BMC Biol.">
        <title>Comparative genomics of Ascetosporea gives new insight into the evolutionary basis for animal parasitism in Rhizaria.</title>
        <authorList>
            <person name="Hiltunen Thoren M."/>
            <person name="Onut-Brannstrom I."/>
            <person name="Alfjorden A."/>
            <person name="Peckova H."/>
            <person name="Swords F."/>
            <person name="Hooper C."/>
            <person name="Holzer A.S."/>
            <person name="Bass D."/>
            <person name="Burki F."/>
        </authorList>
    </citation>
    <scope>NUCLEOTIDE SEQUENCE [LARGE SCALE GENOMIC DNA]</scope>
    <source>
        <strain evidence="7">20-A016</strain>
    </source>
</reference>
<evidence type="ECO:0000256" key="4">
    <source>
        <dbReference type="ARBA" id="ARBA00022763"/>
    </source>
</evidence>
<dbReference type="InterPro" id="IPR057564">
    <property type="entry name" value="HEAT_ATR"/>
</dbReference>
<evidence type="ECO:0000313" key="7">
    <source>
        <dbReference type="EMBL" id="MES1922487.1"/>
    </source>
</evidence>
<keyword evidence="8" id="KW-1185">Reference proteome</keyword>
<evidence type="ECO:0000256" key="5">
    <source>
        <dbReference type="ARBA" id="ARBA00023242"/>
    </source>
</evidence>
<dbReference type="InterPro" id="IPR003151">
    <property type="entry name" value="PIK-rel_kinase_FAT"/>
</dbReference>
<keyword evidence="3" id="KW-0723">Serine/threonine-protein kinase</keyword>
<dbReference type="Pfam" id="PF02259">
    <property type="entry name" value="FAT"/>
    <property type="match status" value="1"/>
</dbReference>
<dbReference type="PANTHER" id="PTHR11139">
    <property type="entry name" value="ATAXIA TELANGIECTASIA MUTATED ATM -RELATED"/>
    <property type="match status" value="1"/>
</dbReference>
<comment type="subcellular location">
    <subcellularLocation>
        <location evidence="1">Nucleus</location>
    </subcellularLocation>
</comment>
<dbReference type="InterPro" id="IPR014009">
    <property type="entry name" value="PIK_FAT"/>
</dbReference>
<evidence type="ECO:0000256" key="1">
    <source>
        <dbReference type="ARBA" id="ARBA00004123"/>
    </source>
</evidence>
<keyword evidence="4" id="KW-0227">DNA damage</keyword>
<comment type="similarity">
    <text evidence="2">Belongs to the PI3/PI4-kinase family. ATM subfamily.</text>
</comment>
<evidence type="ECO:0000313" key="8">
    <source>
        <dbReference type="Proteomes" id="UP001439008"/>
    </source>
</evidence>
<keyword evidence="7" id="KW-0418">Kinase</keyword>
<dbReference type="GO" id="GO:0004674">
    <property type="term" value="F:protein serine/threonine kinase activity"/>
    <property type="evidence" value="ECO:0007669"/>
    <property type="project" value="UniProtKB-EC"/>
</dbReference>
<evidence type="ECO:0000256" key="3">
    <source>
        <dbReference type="ARBA" id="ARBA00022527"/>
    </source>
</evidence>